<evidence type="ECO:0000313" key="1">
    <source>
        <dbReference type="EMBL" id="VFA98236.1"/>
    </source>
</evidence>
<sequence>MSLSRWGFIYTAPGMPAAGEVTVVDNGRCRTTFVGVPTAAEGPAVAQRLVRDEHVQLIELCGGFGPVGAAAVLEAISHAVPVGVVAYGPESVDGVHEIFS</sequence>
<organism evidence="1 2">
    <name type="scientific">Nocardia cyriacigeorgica</name>
    <dbReference type="NCBI Taxonomy" id="135487"/>
    <lineage>
        <taxon>Bacteria</taxon>
        <taxon>Bacillati</taxon>
        <taxon>Actinomycetota</taxon>
        <taxon>Actinomycetes</taxon>
        <taxon>Mycobacteriales</taxon>
        <taxon>Nocardiaceae</taxon>
        <taxon>Nocardia</taxon>
    </lineage>
</organism>
<accession>A0A4U8VX54</accession>
<dbReference type="AlphaFoldDB" id="A0A4U8VX54"/>
<reference evidence="1 2" key="1">
    <citation type="submission" date="2019-02" db="EMBL/GenBank/DDBJ databases">
        <authorList>
            <consortium name="Pathogen Informatics"/>
        </authorList>
    </citation>
    <scope>NUCLEOTIDE SEQUENCE [LARGE SCALE GENOMIC DNA]</scope>
    <source>
        <strain evidence="1 2">3012STDY6756504</strain>
    </source>
</reference>
<dbReference type="EMBL" id="LR215973">
    <property type="protein sequence ID" value="VFA98236.1"/>
    <property type="molecule type" value="Genomic_DNA"/>
</dbReference>
<evidence type="ECO:0000313" key="2">
    <source>
        <dbReference type="Proteomes" id="UP000290439"/>
    </source>
</evidence>
<dbReference type="Proteomes" id="UP000290439">
    <property type="component" value="Chromosome"/>
</dbReference>
<dbReference type="InterPro" id="IPR045441">
    <property type="entry name" value="DUF6506"/>
</dbReference>
<protein>
    <submittedName>
        <fullName evidence="1">Uncharacterized protein</fullName>
    </submittedName>
</protein>
<proteinExistence type="predicted"/>
<name>A0A4U8VX54_9NOCA</name>
<dbReference type="RefSeq" id="WP_130916906.1">
    <property type="nucleotide sequence ID" value="NZ_JADLPI010000003.1"/>
</dbReference>
<gene>
    <name evidence="1" type="ORF">NCTC10797_02002</name>
</gene>
<dbReference type="Pfam" id="PF20116">
    <property type="entry name" value="DUF6506"/>
    <property type="match status" value="1"/>
</dbReference>